<proteinExistence type="predicted"/>
<dbReference type="Gene3D" id="2.40.50.100">
    <property type="match status" value="1"/>
</dbReference>
<accession>A0A5S3QKF3</accession>
<keyword evidence="2 3" id="KW-0175">Coiled coil</keyword>
<dbReference type="OrthoDB" id="2446145at2"/>
<dbReference type="Proteomes" id="UP000306980">
    <property type="component" value="Unassembled WGS sequence"/>
</dbReference>
<dbReference type="Gene3D" id="2.40.420.20">
    <property type="match status" value="1"/>
</dbReference>
<evidence type="ECO:0000256" key="4">
    <source>
        <dbReference type="SAM" id="Phobius"/>
    </source>
</evidence>
<evidence type="ECO:0000256" key="2">
    <source>
        <dbReference type="ARBA" id="ARBA00023054"/>
    </source>
</evidence>
<dbReference type="RefSeq" id="WP_138603322.1">
    <property type="nucleotide sequence ID" value="NZ_VCIA01000001.1"/>
</dbReference>
<organism evidence="6 7">
    <name type="scientific">Lentibacillus cibarius</name>
    <dbReference type="NCBI Taxonomy" id="2583219"/>
    <lineage>
        <taxon>Bacteria</taxon>
        <taxon>Bacillati</taxon>
        <taxon>Bacillota</taxon>
        <taxon>Bacilli</taxon>
        <taxon>Bacillales</taxon>
        <taxon>Bacillaceae</taxon>
        <taxon>Lentibacillus</taxon>
    </lineage>
</organism>
<name>A0A5S3QKF3_9BACI</name>
<dbReference type="PANTHER" id="PTHR32347">
    <property type="entry name" value="EFFLUX SYSTEM COMPONENT YKNX-RELATED"/>
    <property type="match status" value="1"/>
</dbReference>
<dbReference type="AlphaFoldDB" id="A0A5S3QKF3"/>
<keyword evidence="4" id="KW-1133">Transmembrane helix</keyword>
<keyword evidence="4" id="KW-0812">Transmembrane</keyword>
<dbReference type="InterPro" id="IPR058639">
    <property type="entry name" value="BSH_YknX-like"/>
</dbReference>
<evidence type="ECO:0000313" key="7">
    <source>
        <dbReference type="Proteomes" id="UP000306980"/>
    </source>
</evidence>
<evidence type="ECO:0000259" key="5">
    <source>
        <dbReference type="Pfam" id="PF25984"/>
    </source>
</evidence>
<dbReference type="EMBL" id="VCIA01000001">
    <property type="protein sequence ID" value="TMN22414.1"/>
    <property type="molecule type" value="Genomic_DNA"/>
</dbReference>
<evidence type="ECO:0000256" key="1">
    <source>
        <dbReference type="ARBA" id="ARBA00004196"/>
    </source>
</evidence>
<reference evidence="6 7" key="1">
    <citation type="submission" date="2019-05" db="EMBL/GenBank/DDBJ databases">
        <title>Genomic analysis of Lentibacillus sp. NKC220-2.</title>
        <authorList>
            <person name="Oh Y.J."/>
        </authorList>
    </citation>
    <scope>NUCLEOTIDE SEQUENCE [LARGE SCALE GENOMIC DNA]</scope>
    <source>
        <strain evidence="6 7">NKC220-2</strain>
    </source>
</reference>
<dbReference type="PANTHER" id="PTHR32347:SF14">
    <property type="entry name" value="EFFLUX SYSTEM COMPONENT YKNX-RELATED"/>
    <property type="match status" value="1"/>
</dbReference>
<feature type="transmembrane region" description="Helical" evidence="4">
    <location>
        <begin position="6"/>
        <end position="24"/>
    </location>
</feature>
<protein>
    <recommendedName>
        <fullName evidence="5">YknX-like barrel-sandwich hybrid domain-containing protein</fullName>
    </recommendedName>
</protein>
<dbReference type="Gene3D" id="1.10.287.470">
    <property type="entry name" value="Helix hairpin bin"/>
    <property type="match status" value="1"/>
</dbReference>
<feature type="coiled-coil region" evidence="3">
    <location>
        <begin position="160"/>
        <end position="187"/>
    </location>
</feature>
<sequence>MNRGKLFLAFTGILIVVNSLFIFFDEEGKVSRLSYVEDWSQITKKDMVEKTNTSGVLTAKNVNHIYFGKDSGRFQKFLVEEGTAVSVGDPLYKYHVDNYAALHADLERKRQQLTNEIQAIETAITSIANYRIPEKDMTAFEGEKRTSKSLETDYLKEEYVTEKETELTNKQAQLKSVRKQLSELESTGETLTVMSPYQGEVTSLSESLDNPVVTIRGTELQATGQLTEAQRMQTAPGMPATVTIRENGTVLRGKLDDIAEVPESISQEGASAYPFNVLFTEEAETEGLFPGYHVNLQITTDESPGAAAVSQGQLFGKNIWKMTPEGKLARQTVHTGISMDDLIEITSGASVGEWIATKDHGQFREDTGFITPLKMGDIEWKQLGKYDNVNWRRYIVTGLLAR</sequence>
<dbReference type="Pfam" id="PF25984">
    <property type="entry name" value="BSH_YknX"/>
    <property type="match status" value="1"/>
</dbReference>
<keyword evidence="4" id="KW-0472">Membrane</keyword>
<evidence type="ECO:0000313" key="6">
    <source>
        <dbReference type="EMBL" id="TMN22414.1"/>
    </source>
</evidence>
<dbReference type="InterPro" id="IPR050465">
    <property type="entry name" value="UPF0194_transport"/>
</dbReference>
<gene>
    <name evidence="6" type="ORF">FFL34_09970</name>
</gene>
<comment type="caution">
    <text evidence="6">The sequence shown here is derived from an EMBL/GenBank/DDBJ whole genome shotgun (WGS) entry which is preliminary data.</text>
</comment>
<feature type="coiled-coil region" evidence="3">
    <location>
        <begin position="96"/>
        <end position="123"/>
    </location>
</feature>
<dbReference type="GO" id="GO:0030313">
    <property type="term" value="C:cell envelope"/>
    <property type="evidence" value="ECO:0007669"/>
    <property type="project" value="UniProtKB-SubCell"/>
</dbReference>
<comment type="subcellular location">
    <subcellularLocation>
        <location evidence="1">Cell envelope</location>
    </subcellularLocation>
</comment>
<feature type="domain" description="YknX-like barrel-sandwich hybrid" evidence="5">
    <location>
        <begin position="64"/>
        <end position="207"/>
    </location>
</feature>
<evidence type="ECO:0000256" key="3">
    <source>
        <dbReference type="SAM" id="Coils"/>
    </source>
</evidence>